<feature type="domain" description="CagE TrbE VirB component of type IV transporter system central" evidence="2">
    <location>
        <begin position="212"/>
        <end position="375"/>
    </location>
</feature>
<reference evidence="3 4" key="1">
    <citation type="submission" date="2023-08" db="EMBL/GenBank/DDBJ databases">
        <title>The draft genome sequence of Paracraurococcus sp. LOR1-02.</title>
        <authorList>
            <person name="Kingkaew E."/>
            <person name="Tanasupawat S."/>
        </authorList>
    </citation>
    <scope>NUCLEOTIDE SEQUENCE [LARGE SCALE GENOMIC DNA]</scope>
    <source>
        <strain evidence="3 4">LOR1-02</strain>
    </source>
</reference>
<dbReference type="EMBL" id="JAUTWS010000050">
    <property type="protein sequence ID" value="MDO9712545.1"/>
    <property type="molecule type" value="Genomic_DNA"/>
</dbReference>
<comment type="caution">
    <text evidence="3">The sequence shown here is derived from an EMBL/GenBank/DDBJ whole genome shotgun (WGS) entry which is preliminary data.</text>
</comment>
<dbReference type="Proteomes" id="UP001243009">
    <property type="component" value="Unassembled WGS sequence"/>
</dbReference>
<dbReference type="PANTHER" id="PTHR30121">
    <property type="entry name" value="UNCHARACTERIZED PROTEIN YJGR-RELATED"/>
    <property type="match status" value="1"/>
</dbReference>
<evidence type="ECO:0000313" key="3">
    <source>
        <dbReference type="EMBL" id="MDO9712545.1"/>
    </source>
</evidence>
<evidence type="ECO:0000259" key="2">
    <source>
        <dbReference type="Pfam" id="PF03135"/>
    </source>
</evidence>
<dbReference type="PANTHER" id="PTHR30121:SF6">
    <property type="entry name" value="SLR6007 PROTEIN"/>
    <property type="match status" value="1"/>
</dbReference>
<dbReference type="InterPro" id="IPR051162">
    <property type="entry name" value="T4SS_component"/>
</dbReference>
<dbReference type="Gene3D" id="3.40.50.300">
    <property type="entry name" value="P-loop containing nucleotide triphosphate hydrolases"/>
    <property type="match status" value="1"/>
</dbReference>
<keyword evidence="4" id="KW-1185">Reference proteome</keyword>
<evidence type="ECO:0000313" key="4">
    <source>
        <dbReference type="Proteomes" id="UP001243009"/>
    </source>
</evidence>
<dbReference type="InterPro" id="IPR027417">
    <property type="entry name" value="P-loop_NTPase"/>
</dbReference>
<accession>A0ABT9E9D1</accession>
<comment type="similarity">
    <text evidence="1">Belongs to the TrbE/VirB4 family.</text>
</comment>
<organism evidence="3 4">
    <name type="scientific">Paracraurococcus lichenis</name>
    <dbReference type="NCBI Taxonomy" id="3064888"/>
    <lineage>
        <taxon>Bacteria</taxon>
        <taxon>Pseudomonadati</taxon>
        <taxon>Pseudomonadota</taxon>
        <taxon>Alphaproteobacteria</taxon>
        <taxon>Acetobacterales</taxon>
        <taxon>Roseomonadaceae</taxon>
        <taxon>Paracraurococcus</taxon>
    </lineage>
</organism>
<dbReference type="SUPFAM" id="SSF52540">
    <property type="entry name" value="P-loop containing nucleoside triphosphate hydrolases"/>
    <property type="match status" value="1"/>
</dbReference>
<evidence type="ECO:0000256" key="1">
    <source>
        <dbReference type="ARBA" id="ARBA00006512"/>
    </source>
</evidence>
<name>A0ABT9E9D1_9PROT</name>
<dbReference type="InterPro" id="IPR018145">
    <property type="entry name" value="CagE_TrbE_VirB_cntrl_dom"/>
</dbReference>
<gene>
    <name evidence="3" type="ORF">Q7A36_29675</name>
</gene>
<dbReference type="RefSeq" id="WP_305107401.1">
    <property type="nucleotide sequence ID" value="NZ_JAUTWS010000050.1"/>
</dbReference>
<protein>
    <recommendedName>
        <fullName evidence="2">CagE TrbE VirB component of type IV transporter system central domain-containing protein</fullName>
    </recommendedName>
</protein>
<sequence length="857" mass="94276">MPVNNLASVFGYSGGFETAPARFLPYLDHCTPGAMLLRDGSVMGMLRMPGPPIALASNRDRNGALLRLVALLNAIADDNVEAFIHLVRHGGIPPLPSRPAAVTAFDAMFLEDWTREVRQGLRVNDWFLTVLVRPRGTPFSMATDVLRRLTLVKAVRGLWQDRHRADAEARDDERAAHEDRMGQLEDAMGLAMGLLRDARPVRLGLRPDPEGSDLLYSEIAEALELIRTTKHHPQPLVAPPGTLGAALAAHDPIAGRGGFEVRYGAGGTDSHFGQVYGVTAFPKTVWQNQFDELLALDGNFVLTNHIRFMNRGQQQDHMKHLRRLMETAGEEYESGAAKMKAAITEVATGQQMRGYCRWSLAIHAEPDPAIIRQTEETGAEYARRRYRNAMRQADTLASRAKTILVNAGIRIAPEGRGAKSALIAQTPGAPRMCQIRAGILPTDYFASLSPVAGFARGPDSFRWGGPTLPMQTTAGTLFVDDLFVGDVAHLAMVAPNGEGKTTYLGANVTAARALVRAGQRPGTQILLDMDHSNEQTIIANGGSYMPILAEEDSGVAPLRLADSRKTRAMLRMLVAGLCRLAGTEPGAEDIQGIREGVDFVMGEVPAERRHLGIIRDFMGFQEGGAGAALERWCRKYRGELAWAFDGQAHRIDFDVELVGVDLTAIKDHPLVMPAMGQLLLWMASEMMDGRRCLVWCEEAPAYFERPDFSALGRGLALRGRKRNTAFIAIAQMPEHLLNNEAGKAIVKQARKLVLFRNSAAERADYVDGLGVPEPVFQMVQRGMFSLPYRSVLIFRKDGQTSVNRFDLSGETLRKYLAVFSGTTNSVRLFRRIQAKNGPGDVRRNLEEFWQRQAEAAA</sequence>
<proteinExistence type="inferred from homology"/>
<dbReference type="Pfam" id="PF03135">
    <property type="entry name" value="CagE_TrbE_VirB"/>
    <property type="match status" value="1"/>
</dbReference>